<evidence type="ECO:0000313" key="4">
    <source>
        <dbReference type="EMBL" id="KAE8667455.1"/>
    </source>
</evidence>
<dbReference type="PANTHER" id="PTHR12389:SF0">
    <property type="entry name" value="E3 UBIQUITIN-PROTEIN LIGASE LISTERIN"/>
    <property type="match status" value="1"/>
</dbReference>
<feature type="domain" description="E3 ubiquitin-protein ligase listerin N-terminal" evidence="3">
    <location>
        <begin position="196"/>
        <end position="310"/>
    </location>
</feature>
<dbReference type="Gene3D" id="1.25.10.10">
    <property type="entry name" value="Leucine-rich Repeat Variant"/>
    <property type="match status" value="1"/>
</dbReference>
<dbReference type="EMBL" id="VEPZ02001574">
    <property type="protein sequence ID" value="KAE8667455.1"/>
    <property type="molecule type" value="Genomic_DNA"/>
</dbReference>
<feature type="region of interest" description="Disordered" evidence="2">
    <location>
        <begin position="1"/>
        <end position="24"/>
    </location>
</feature>
<dbReference type="GO" id="GO:0043023">
    <property type="term" value="F:ribosomal large subunit binding"/>
    <property type="evidence" value="ECO:0007669"/>
    <property type="project" value="TreeGrafter"/>
</dbReference>
<dbReference type="InterPro" id="IPR039795">
    <property type="entry name" value="LTN1/Rkr1"/>
</dbReference>
<dbReference type="InterPro" id="IPR054476">
    <property type="entry name" value="Ltn1_N"/>
</dbReference>
<dbReference type="GO" id="GO:0016567">
    <property type="term" value="P:protein ubiquitination"/>
    <property type="evidence" value="ECO:0007669"/>
    <property type="project" value="UniProtKB-UniPathway"/>
</dbReference>
<dbReference type="UniPathway" id="UPA00143"/>
<dbReference type="GO" id="GO:0005829">
    <property type="term" value="C:cytosol"/>
    <property type="evidence" value="ECO:0007669"/>
    <property type="project" value="UniProtKB-UniRule"/>
</dbReference>
<evidence type="ECO:0000259" key="3">
    <source>
        <dbReference type="Pfam" id="PF22958"/>
    </source>
</evidence>
<gene>
    <name evidence="4" type="ORF">F3Y22_tig00112408pilonHSYRG00001</name>
</gene>
<dbReference type="InterPro" id="IPR016024">
    <property type="entry name" value="ARM-type_fold"/>
</dbReference>
<comment type="pathway">
    <text evidence="1">Protein modification; protein ubiquitination.</text>
</comment>
<evidence type="ECO:0000256" key="2">
    <source>
        <dbReference type="SAM" id="MobiDB-lite"/>
    </source>
</evidence>
<comment type="catalytic activity">
    <reaction evidence="1">
        <text>S-ubiquitinyl-[E2 ubiquitin-conjugating enzyme]-L-cysteine + [acceptor protein]-L-lysine = [E2 ubiquitin-conjugating enzyme]-L-cysteine + N(6)-ubiquitinyl-[acceptor protein]-L-lysine.</text>
        <dbReference type="EC" id="2.3.2.27"/>
    </reaction>
</comment>
<dbReference type="GO" id="GO:1990112">
    <property type="term" value="C:RQC complex"/>
    <property type="evidence" value="ECO:0007669"/>
    <property type="project" value="UniProtKB-UniRule"/>
</dbReference>
<keyword evidence="5" id="KW-1185">Reference proteome</keyword>
<proteinExistence type="inferred from homology"/>
<organism evidence="4 5">
    <name type="scientific">Hibiscus syriacus</name>
    <name type="common">Rose of Sharon</name>
    <dbReference type="NCBI Taxonomy" id="106335"/>
    <lineage>
        <taxon>Eukaryota</taxon>
        <taxon>Viridiplantae</taxon>
        <taxon>Streptophyta</taxon>
        <taxon>Embryophyta</taxon>
        <taxon>Tracheophyta</taxon>
        <taxon>Spermatophyta</taxon>
        <taxon>Magnoliopsida</taxon>
        <taxon>eudicotyledons</taxon>
        <taxon>Gunneridae</taxon>
        <taxon>Pentapetalae</taxon>
        <taxon>rosids</taxon>
        <taxon>malvids</taxon>
        <taxon>Malvales</taxon>
        <taxon>Malvaceae</taxon>
        <taxon>Malvoideae</taxon>
        <taxon>Hibiscus</taxon>
    </lineage>
</organism>
<evidence type="ECO:0000313" key="5">
    <source>
        <dbReference type="Proteomes" id="UP000436088"/>
    </source>
</evidence>
<protein>
    <recommendedName>
        <fullName evidence="1">E3 ubiquitin-protein ligase listerin</fullName>
        <ecNumber evidence="1">2.3.2.27</ecNumber>
    </recommendedName>
    <alternativeName>
        <fullName evidence="1">RING-type E3 ubiquitin transferase listerin</fullName>
    </alternativeName>
</protein>
<evidence type="ECO:0000256" key="1">
    <source>
        <dbReference type="RuleBase" id="RU367090"/>
    </source>
</evidence>
<reference evidence="4" key="1">
    <citation type="submission" date="2019-09" db="EMBL/GenBank/DDBJ databases">
        <title>Draft genome information of white flower Hibiscus syriacus.</title>
        <authorList>
            <person name="Kim Y.-M."/>
        </authorList>
    </citation>
    <scope>NUCLEOTIDE SEQUENCE [LARGE SCALE GENOMIC DNA]</scope>
    <source>
        <strain evidence="4">YM2019G1</strain>
    </source>
</reference>
<accession>A0A6A2XK30</accession>
<dbReference type="GO" id="GO:0061630">
    <property type="term" value="F:ubiquitin protein ligase activity"/>
    <property type="evidence" value="ECO:0007669"/>
    <property type="project" value="UniProtKB-UniRule"/>
</dbReference>
<comment type="subunit">
    <text evidence="1">Component of the ribosome quality control complex (RQC).</text>
</comment>
<keyword evidence="1" id="KW-0479">Metal-binding</keyword>
<comment type="similarity">
    <text evidence="1">Belongs to the LTN1 family.</text>
</comment>
<name>A0A6A2XK30_HIBSY</name>
<keyword evidence="1" id="KW-0833">Ubl conjugation pathway</keyword>
<dbReference type="GO" id="GO:0008270">
    <property type="term" value="F:zinc ion binding"/>
    <property type="evidence" value="ECO:0007669"/>
    <property type="project" value="UniProtKB-KW"/>
</dbReference>
<keyword evidence="1" id="KW-0808">Transferase</keyword>
<dbReference type="SUPFAM" id="SSF48371">
    <property type="entry name" value="ARM repeat"/>
    <property type="match status" value="1"/>
</dbReference>
<dbReference type="Pfam" id="PF22958">
    <property type="entry name" value="Ltn1_1st"/>
    <property type="match status" value="2"/>
</dbReference>
<comment type="function">
    <text evidence="1">E3 ubiquitin-protein ligase. Component of the ribosome quality control complex (RQC), a ribosome-associated complex that mediates ubiquitination and extraction of incompletely synthesized nascent chains for proteasomal degradation.</text>
</comment>
<dbReference type="EC" id="2.3.2.27" evidence="1"/>
<keyword evidence="1" id="KW-0862">Zinc</keyword>
<feature type="domain" description="E3 ubiquitin-protein ligase listerin N-terminal" evidence="3">
    <location>
        <begin position="102"/>
        <end position="188"/>
    </location>
</feature>
<dbReference type="InterPro" id="IPR011989">
    <property type="entry name" value="ARM-like"/>
</dbReference>
<dbReference type="AlphaFoldDB" id="A0A6A2XK30"/>
<feature type="compositionally biased region" description="Low complexity" evidence="2">
    <location>
        <begin position="14"/>
        <end position="24"/>
    </location>
</feature>
<dbReference type="GO" id="GO:1990116">
    <property type="term" value="P:ribosome-associated ubiquitin-dependent protein catabolic process"/>
    <property type="evidence" value="ECO:0007669"/>
    <property type="project" value="UniProtKB-UniRule"/>
</dbReference>
<dbReference type="Proteomes" id="UP000436088">
    <property type="component" value="Unassembled WGS sequence"/>
</dbReference>
<feature type="compositionally biased region" description="Basic and acidic residues" evidence="2">
    <location>
        <begin position="1"/>
        <end position="10"/>
    </location>
</feature>
<sequence>MGRQKGEGARSKARASSSSSAADAVGFGGYVGSSRLDSTFSTEDSNPLLDIDSEVAQHLKRLARKDPITNEITANQMGMWIPFSGECGSHIIPRIKQPSIPLKALASLSALLKQKSGKEIVPIIPQWAFEYKTLLLDYNREVRRATHERMTNLVTAVGKDLAPHLKSLMGLRWFSQFDPSAEVSQPAKRLGMATGRVISSSLLALATLLDVLVSVQIERPGFENISAEPKHASKAKATAISFAEKLFSAHKYFLEFLKSQSPAVRSATYTVLRSYIKNIPQAFDQGNMKTIATAVLGAFQGKNPACHSSMNGCFGSQQVSYPVLVLFLDTIPSKAFSGDKCFLEFFLNLWAGRNPVHSLNADRLAFFRAFREYQDSDQPLHGKTAEMQNIKYSLSYLQELGKCIVEILSGIYSLEENLLSFFCVAFQEALDLHAKQKGESWPLLHLVGPMLAKYFSLVRSLDSVDGVRLLSTSVSIFGARKVTQVIFSSSNAPFCGPPCNKDGEMMLEYFLQIYKEKFVPWCLHGHDSITSARLDLLLELLDDECFYEQWHAIITYAIDLVNFKGSGSIDSNHLASLAMLFEKARNEMRKVGDGSFHRLGSVPDHWHHELLEATAVSVASSLPPFGTSDAQFLCSVLGGATEGNLDSFVSRKSMVLIFKEVLRKLNSFIMDSSFSSVKQAGALFDPEENCLGLASKNPANVVDMACFALGIVEGSFFCLRALDEERGLVSSISAAVFIIDWEYRMAVAREDALDDESRKMIEAQMGICESAHGYLSKISNLWKSFCKDAYGNYKFISLIDKLIYKLGFHKVIVVMMAWTLYHYQPRLQQILRLLLELELLLQYYAHGNGQREVLQPLSYLNLSHLPRSSLQAWPTLGEDMEDIEEPSLRAVASFLFTLLKENIWGPEKAMVLCQLLVDKLFLDTGYCQKLDPEDSKIPTFGHVATGQDMEEWFHLVFSCYPLRAVGRAETMKLDRNIDHEERELLLNLYRKQRHENGRSIDANQLPDGMTNVVKSN</sequence>
<feature type="region of interest" description="Disordered" evidence="2">
    <location>
        <begin position="997"/>
        <end position="1016"/>
    </location>
</feature>
<keyword evidence="1" id="KW-0863">Zinc-finger</keyword>
<comment type="caution">
    <text evidence="4">The sequence shown here is derived from an EMBL/GenBank/DDBJ whole genome shotgun (WGS) entry which is preliminary data.</text>
</comment>
<dbReference type="GO" id="GO:0072344">
    <property type="term" value="P:rescue of stalled ribosome"/>
    <property type="evidence" value="ECO:0007669"/>
    <property type="project" value="UniProtKB-UniRule"/>
</dbReference>
<dbReference type="PANTHER" id="PTHR12389">
    <property type="entry name" value="ZINC FINGER PROTEIN 294"/>
    <property type="match status" value="1"/>
</dbReference>